<proteinExistence type="predicted"/>
<protein>
    <submittedName>
        <fullName evidence="2">Uncharacterized protein</fullName>
    </submittedName>
</protein>
<dbReference type="AlphaFoldDB" id="A0A4P9XHT4"/>
<gene>
    <name evidence="2" type="ORF">THASP1DRAFT_26274</name>
</gene>
<feature type="region of interest" description="Disordered" evidence="1">
    <location>
        <begin position="213"/>
        <end position="237"/>
    </location>
</feature>
<feature type="region of interest" description="Disordered" evidence="1">
    <location>
        <begin position="162"/>
        <end position="198"/>
    </location>
</feature>
<accession>A0A4P9XHT4</accession>
<feature type="compositionally biased region" description="Basic and acidic residues" evidence="1">
    <location>
        <begin position="8"/>
        <end position="19"/>
    </location>
</feature>
<evidence type="ECO:0000256" key="1">
    <source>
        <dbReference type="SAM" id="MobiDB-lite"/>
    </source>
</evidence>
<keyword evidence="3" id="KW-1185">Reference proteome</keyword>
<evidence type="ECO:0000313" key="3">
    <source>
        <dbReference type="Proteomes" id="UP000271241"/>
    </source>
</evidence>
<reference evidence="3" key="1">
    <citation type="journal article" date="2018" name="Nat. Microbiol.">
        <title>Leveraging single-cell genomics to expand the fungal tree of life.</title>
        <authorList>
            <person name="Ahrendt S.R."/>
            <person name="Quandt C.A."/>
            <person name="Ciobanu D."/>
            <person name="Clum A."/>
            <person name="Salamov A."/>
            <person name="Andreopoulos B."/>
            <person name="Cheng J.F."/>
            <person name="Woyke T."/>
            <person name="Pelin A."/>
            <person name="Henrissat B."/>
            <person name="Reynolds N.K."/>
            <person name="Benny G.L."/>
            <person name="Smith M.E."/>
            <person name="James T.Y."/>
            <person name="Grigoriev I.V."/>
        </authorList>
    </citation>
    <scope>NUCLEOTIDE SEQUENCE [LARGE SCALE GENOMIC DNA]</scope>
    <source>
        <strain evidence="3">RSA 1356</strain>
    </source>
</reference>
<feature type="compositionally biased region" description="Acidic residues" evidence="1">
    <location>
        <begin position="20"/>
        <end position="40"/>
    </location>
</feature>
<feature type="region of interest" description="Disordered" evidence="1">
    <location>
        <begin position="1"/>
        <end position="124"/>
    </location>
</feature>
<dbReference type="Proteomes" id="UP000271241">
    <property type="component" value="Unassembled WGS sequence"/>
</dbReference>
<evidence type="ECO:0000313" key="2">
    <source>
        <dbReference type="EMBL" id="RKP05187.1"/>
    </source>
</evidence>
<dbReference type="EMBL" id="KZ993228">
    <property type="protein sequence ID" value="RKP05187.1"/>
    <property type="molecule type" value="Genomic_DNA"/>
</dbReference>
<organism evidence="2 3">
    <name type="scientific">Thamnocephalis sphaerospora</name>
    <dbReference type="NCBI Taxonomy" id="78915"/>
    <lineage>
        <taxon>Eukaryota</taxon>
        <taxon>Fungi</taxon>
        <taxon>Fungi incertae sedis</taxon>
        <taxon>Zoopagomycota</taxon>
        <taxon>Zoopagomycotina</taxon>
        <taxon>Zoopagomycetes</taxon>
        <taxon>Zoopagales</taxon>
        <taxon>Sigmoideomycetaceae</taxon>
        <taxon>Thamnocephalis</taxon>
    </lineage>
</organism>
<sequence>MMEAVGFDGRHGHTISADHDADEANDADVDNDSEEYEDDDAGSKKQCVHYAAAPAIDRKDKIESSSSAARHGAAVGTRRSMRAALRTLHSREQPAAPRSPSPLRQRRHSQRAKTAAVAARRAPVHHTRGTSMYRYAYDDFVSSSSEDCEDDHDTDYVVSRTTRRSATASMANSGNAPSSHTHLTRLPGKPLPSATVSQQRTLSDAFAAVTALARSRPSTRAASRATVRTRSQSGVIG</sequence>
<feature type="compositionally biased region" description="Polar residues" evidence="1">
    <location>
        <begin position="164"/>
        <end position="181"/>
    </location>
</feature>
<name>A0A4P9XHT4_9FUNG</name>
<feature type="compositionally biased region" description="Low complexity" evidence="1">
    <location>
        <begin position="112"/>
        <end position="121"/>
    </location>
</feature>